<sequence length="430" mass="44642" precursor="true">MKFVNPLPEPIMLNIVSPSSSLFRTIRATALTLTIGMGVGGAPVMASESQDPKVAIRAVQSTLPSVAILGQKAGPAGSTEVFIQVPGVLNMQSVYVLGDGKTVISGVVVPPIENGYPGAQLSLPDGNATVNPRAPRSGAQQLNEVLGITPPTPAAMSGGDKANDFSVPPVPAQHSAPVPGSGADVRTVGDEIASSPVSAPVVAPTVARSEGAPSQASNVDNLSSNGGILIESLADVAQTGAFSKVVGHALDNNSDILAVKELAGKSGQTEAYLDLVKSLPAIVQGDSDRKVYVMFDPNCPVCHRYYSESKALVDVGELEIHWIPSIVFADTRSSLTASAALLAEAQRSDGDPLAMLHQVMTTNTYAQRIDSAPNVDRLVPYLDAVAKNTAVMVMARAETPLLVFEDTSGALKISAGIPRNGYHELIQREG</sequence>
<dbReference type="Gene3D" id="3.40.30.10">
    <property type="entry name" value="Glutaredoxin"/>
    <property type="match status" value="1"/>
</dbReference>
<protein>
    <recommendedName>
        <fullName evidence="3">Thioredoxin-like fold domain-containing protein</fullName>
    </recommendedName>
</protein>
<dbReference type="InterPro" id="IPR036249">
    <property type="entry name" value="Thioredoxin-like_sf"/>
</dbReference>
<evidence type="ECO:0008006" key="3">
    <source>
        <dbReference type="Google" id="ProtNLM"/>
    </source>
</evidence>
<evidence type="ECO:0000313" key="1">
    <source>
        <dbReference type="EMBL" id="ABM21041.1"/>
    </source>
</evidence>
<dbReference type="EMBL" id="CP000515">
    <property type="protein sequence ID" value="ABM21041.1"/>
    <property type="molecule type" value="Genomic_DNA"/>
</dbReference>
<reference evidence="2" key="1">
    <citation type="journal article" date="2011" name="Appl. Environ. Microbiol.">
        <title>Genomic potential of Marinobacter aquaeolei, a biogeochemical 'opportunitroph'.</title>
        <authorList>
            <person name="Singer E."/>
            <person name="Webb E.A."/>
            <person name="Nelson W.C."/>
            <person name="Heidelberg J.F."/>
            <person name="Ivanova N."/>
            <person name="Pati A."/>
            <person name="Edwards K.J."/>
        </authorList>
    </citation>
    <scope>NUCLEOTIDE SEQUENCE [LARGE SCALE GENOMIC DNA]</scope>
    <source>
        <strain evidence="2">ATCC 700491 / DSM 11845 / VT8</strain>
    </source>
</reference>
<dbReference type="Proteomes" id="UP000000998">
    <property type="component" value="Plasmid pMAQU01"/>
</dbReference>
<geneLocation type="plasmid" evidence="1 2">
    <name>pMAQU01</name>
</geneLocation>
<accession>A1U7S2</accession>
<evidence type="ECO:0000313" key="2">
    <source>
        <dbReference type="Proteomes" id="UP000000998"/>
    </source>
</evidence>
<keyword evidence="1" id="KW-0614">Plasmid</keyword>
<proteinExistence type="predicted"/>
<gene>
    <name evidence="1" type="ordered locus">Maqu_4190</name>
</gene>
<dbReference type="SUPFAM" id="SSF52833">
    <property type="entry name" value="Thioredoxin-like"/>
    <property type="match status" value="1"/>
</dbReference>
<dbReference type="HOGENOM" id="CLU_637445_0_0_6"/>
<dbReference type="AlphaFoldDB" id="A1U7S2"/>
<dbReference type="KEGG" id="maq:Maqu_4190"/>
<name>A1U7S2_MARN8</name>
<dbReference type="eggNOG" id="COG1651">
    <property type="taxonomic scope" value="Bacteria"/>
</dbReference>
<organism evidence="1 2">
    <name type="scientific">Marinobacter nauticus (strain ATCC 700491 / DSM 11845 / VT8)</name>
    <name type="common">Marinobacter aquaeolei</name>
    <dbReference type="NCBI Taxonomy" id="351348"/>
    <lineage>
        <taxon>Bacteria</taxon>
        <taxon>Pseudomonadati</taxon>
        <taxon>Pseudomonadota</taxon>
        <taxon>Gammaproteobacteria</taxon>
        <taxon>Pseudomonadales</taxon>
        <taxon>Marinobacteraceae</taxon>
        <taxon>Marinobacter</taxon>
    </lineage>
</organism>